<proteinExistence type="predicted"/>
<name>A0A3A9K5V2_9BACI</name>
<dbReference type="EMBL" id="PDOE01000013">
    <property type="protein sequence ID" value="RKL65681.1"/>
    <property type="molecule type" value="Genomic_DNA"/>
</dbReference>
<protein>
    <submittedName>
        <fullName evidence="1">YokU family protein</fullName>
    </submittedName>
</protein>
<comment type="caution">
    <text evidence="1">The sequence shown here is derived from an EMBL/GenBank/DDBJ whole genome shotgun (WGS) entry which is preliminary data.</text>
</comment>
<gene>
    <name evidence="1" type="ORF">CR203_19585</name>
</gene>
<accession>A0A3A9K5V2</accession>
<dbReference type="OrthoDB" id="2666319at2"/>
<organism evidence="1 2">
    <name type="scientific">Salipaludibacillus neizhouensis</name>
    <dbReference type="NCBI Taxonomy" id="885475"/>
    <lineage>
        <taxon>Bacteria</taxon>
        <taxon>Bacillati</taxon>
        <taxon>Bacillota</taxon>
        <taxon>Bacilli</taxon>
        <taxon>Bacillales</taxon>
        <taxon>Bacillaceae</taxon>
    </lineage>
</organism>
<dbReference type="InterPro" id="IPR022453">
    <property type="entry name" value="Znf_MqsA-type"/>
</dbReference>
<dbReference type="Proteomes" id="UP000281498">
    <property type="component" value="Unassembled WGS sequence"/>
</dbReference>
<dbReference type="NCBIfam" id="TIGR03829">
    <property type="entry name" value="YokU_near_AblA"/>
    <property type="match status" value="1"/>
</dbReference>
<dbReference type="AlphaFoldDB" id="A0A3A9K5V2"/>
<dbReference type="NCBIfam" id="TIGR03831">
    <property type="entry name" value="YgiT_finger"/>
    <property type="match status" value="1"/>
</dbReference>
<evidence type="ECO:0000313" key="2">
    <source>
        <dbReference type="Proteomes" id="UP000281498"/>
    </source>
</evidence>
<keyword evidence="2" id="KW-1185">Reference proteome</keyword>
<dbReference type="RefSeq" id="WP_110935988.1">
    <property type="nucleotide sequence ID" value="NZ_KZ614146.1"/>
</dbReference>
<evidence type="ECO:0000313" key="1">
    <source>
        <dbReference type="EMBL" id="RKL65681.1"/>
    </source>
</evidence>
<dbReference type="Pfam" id="PF14122">
    <property type="entry name" value="YokU"/>
    <property type="match status" value="1"/>
</dbReference>
<dbReference type="CDD" id="cd12870">
    <property type="entry name" value="MqsA"/>
    <property type="match status" value="1"/>
</dbReference>
<dbReference type="InterPro" id="IPR022451">
    <property type="entry name" value="CHP03829_YokU"/>
</dbReference>
<sequence length="91" mass="10732">MRCNWCEKDEAKSIVCTVYWELPDGLRAIEILDTPAIHCLSCGMEYQTEDIIEELEDHLMLIDTEKIGKSITYDQLMSLPKLLKRNYFRFN</sequence>
<reference evidence="1 2" key="1">
    <citation type="submission" date="2017-10" db="EMBL/GenBank/DDBJ databases">
        <title>Bacillus sp. nov., a halophilic bacterium isolated from a Keqin Lake.</title>
        <authorList>
            <person name="Wang H."/>
        </authorList>
    </citation>
    <scope>NUCLEOTIDE SEQUENCE [LARGE SCALE GENOMIC DNA]</scope>
    <source>
        <strain evidence="1 2">KCTC 13187</strain>
    </source>
</reference>